<keyword evidence="9 10" id="KW-0131">Cell cycle</keyword>
<proteinExistence type="inferred from homology"/>
<evidence type="ECO:0000259" key="12">
    <source>
        <dbReference type="PROSITE" id="PS51900"/>
    </source>
</evidence>
<keyword evidence="3 10" id="KW-0963">Cytoplasm</keyword>
<feature type="active site" evidence="10">
    <location>
        <position position="163"/>
    </location>
</feature>
<dbReference type="InterPro" id="IPR010998">
    <property type="entry name" value="Integrase_recombinase_N"/>
</dbReference>
<dbReference type="InterPro" id="IPR002104">
    <property type="entry name" value="Integrase_catalytic"/>
</dbReference>
<evidence type="ECO:0000313" key="13">
    <source>
        <dbReference type="EMBL" id="EJD65318.1"/>
    </source>
</evidence>
<dbReference type="GO" id="GO:0006313">
    <property type="term" value="P:DNA transposition"/>
    <property type="evidence" value="ECO:0007669"/>
    <property type="project" value="UniProtKB-UniRule"/>
</dbReference>
<dbReference type="InterPro" id="IPR050090">
    <property type="entry name" value="Tyrosine_recombinase_XerCD"/>
</dbReference>
<evidence type="ECO:0000256" key="7">
    <source>
        <dbReference type="ARBA" id="ARBA00023125"/>
    </source>
</evidence>
<dbReference type="Pfam" id="PF00589">
    <property type="entry name" value="Phage_integrase"/>
    <property type="match status" value="1"/>
</dbReference>
<dbReference type="InterPro" id="IPR044068">
    <property type="entry name" value="CB"/>
</dbReference>
<dbReference type="NCBIfam" id="TIGR02225">
    <property type="entry name" value="recomb_XerD"/>
    <property type="match status" value="1"/>
</dbReference>
<comment type="subunit">
    <text evidence="10">Forms a cyclic heterotetrameric complex composed of two molecules of XerC and two molecules of XerD.</text>
</comment>
<dbReference type="Gene3D" id="1.10.443.10">
    <property type="entry name" value="Intergrase catalytic core"/>
    <property type="match status" value="1"/>
</dbReference>
<dbReference type="OrthoDB" id="9801717at2"/>
<dbReference type="GO" id="GO:0007059">
    <property type="term" value="P:chromosome segregation"/>
    <property type="evidence" value="ECO:0007669"/>
    <property type="project" value="UniProtKB-UniRule"/>
</dbReference>
<keyword evidence="14" id="KW-1185">Reference proteome</keyword>
<keyword evidence="4 10" id="KW-0132">Cell division</keyword>
<dbReference type="InterPro" id="IPR013762">
    <property type="entry name" value="Integrase-like_cat_sf"/>
</dbReference>
<dbReference type="EMBL" id="AGZS01000001">
    <property type="protein sequence ID" value="EJD65318.1"/>
    <property type="molecule type" value="Genomic_DNA"/>
</dbReference>
<feature type="active site" evidence="10">
    <location>
        <position position="265"/>
    </location>
</feature>
<evidence type="ECO:0000256" key="4">
    <source>
        <dbReference type="ARBA" id="ARBA00022618"/>
    </source>
</evidence>
<name>J0DG60_9BIFI</name>
<evidence type="ECO:0000256" key="3">
    <source>
        <dbReference type="ARBA" id="ARBA00022490"/>
    </source>
</evidence>
<dbReference type="PANTHER" id="PTHR30349">
    <property type="entry name" value="PHAGE INTEGRASE-RELATED"/>
    <property type="match status" value="1"/>
</dbReference>
<comment type="similarity">
    <text evidence="10">Belongs to the 'phage' integrase family. XerC subfamily.</text>
</comment>
<dbReference type="CDD" id="cd00798">
    <property type="entry name" value="INT_XerDC_C"/>
    <property type="match status" value="1"/>
</dbReference>
<dbReference type="PROSITE" id="PS51900">
    <property type="entry name" value="CB"/>
    <property type="match status" value="1"/>
</dbReference>
<feature type="domain" description="Core-binding (CB)" evidence="12">
    <location>
        <begin position="13"/>
        <end position="99"/>
    </location>
</feature>
<dbReference type="AlphaFoldDB" id="J0DG60"/>
<keyword evidence="8 10" id="KW-0233">DNA recombination</keyword>
<feature type="active site" evidence="10">
    <location>
        <position position="262"/>
    </location>
</feature>
<accession>J0DG60</accession>
<evidence type="ECO:0000256" key="2">
    <source>
        <dbReference type="ARBA" id="ARBA00010450"/>
    </source>
</evidence>
<evidence type="ECO:0000259" key="11">
    <source>
        <dbReference type="PROSITE" id="PS51898"/>
    </source>
</evidence>
<dbReference type="eggNOG" id="COG4974">
    <property type="taxonomic scope" value="Bacteria"/>
</dbReference>
<gene>
    <name evidence="10" type="primary">xerC</name>
    <name evidence="13" type="ORF">HMPREF9156_00082</name>
</gene>
<dbReference type="STRING" id="857290.HMPREF9156_00082"/>
<feature type="active site" evidence="10">
    <location>
        <position position="187"/>
    </location>
</feature>
<evidence type="ECO:0000256" key="6">
    <source>
        <dbReference type="ARBA" id="ARBA00022908"/>
    </source>
</evidence>
<dbReference type="InterPro" id="IPR011932">
    <property type="entry name" value="Recomb_XerD"/>
</dbReference>
<dbReference type="PROSITE" id="PS51898">
    <property type="entry name" value="TYR_RECOMBINASE"/>
    <property type="match status" value="1"/>
</dbReference>
<dbReference type="InterPro" id="IPR004107">
    <property type="entry name" value="Integrase_SAM-like_N"/>
</dbReference>
<feature type="active site" description="O-(3'-phospho-DNA)-tyrosine intermediate" evidence="10">
    <location>
        <position position="297"/>
    </location>
</feature>
<evidence type="ECO:0000256" key="9">
    <source>
        <dbReference type="ARBA" id="ARBA00023306"/>
    </source>
</evidence>
<dbReference type="Pfam" id="PF02899">
    <property type="entry name" value="Phage_int_SAM_1"/>
    <property type="match status" value="1"/>
</dbReference>
<feature type="domain" description="Tyr recombinase" evidence="11">
    <location>
        <begin position="120"/>
        <end position="310"/>
    </location>
</feature>
<evidence type="ECO:0000256" key="5">
    <source>
        <dbReference type="ARBA" id="ARBA00022829"/>
    </source>
</evidence>
<evidence type="ECO:0000256" key="10">
    <source>
        <dbReference type="HAMAP-Rule" id="MF_01808"/>
    </source>
</evidence>
<reference evidence="13 14" key="1">
    <citation type="submission" date="2012-01" db="EMBL/GenBank/DDBJ databases">
        <title>The Genome Sequence of Scardovia wiggsiae F0424.</title>
        <authorList>
            <consortium name="The Broad Institute Genome Sequencing Platform"/>
            <person name="Earl A."/>
            <person name="Ward D."/>
            <person name="Feldgarden M."/>
            <person name="Gevers D."/>
            <person name="Izard J."/>
            <person name="Ganesan A."/>
            <person name="Baranova O.V."/>
            <person name="Blanton J.M."/>
            <person name="Tanner A.C."/>
            <person name="Mathney J."/>
            <person name="Dewhirst F.E."/>
            <person name="Young S.K."/>
            <person name="Zeng Q."/>
            <person name="Gargeya S."/>
            <person name="Fitzgerald M."/>
            <person name="Haas B."/>
            <person name="Abouelleil A."/>
            <person name="Alvarado L."/>
            <person name="Arachchi H.M."/>
            <person name="Berlin A."/>
            <person name="Chapman S.B."/>
            <person name="Gearin G."/>
            <person name="Goldberg J."/>
            <person name="Griggs A."/>
            <person name="Gujja S."/>
            <person name="Hansen M."/>
            <person name="Heiman D."/>
            <person name="Howarth C."/>
            <person name="Larimer J."/>
            <person name="Lui A."/>
            <person name="MacDonald P.J.P."/>
            <person name="McCowen C."/>
            <person name="Montmayeur A."/>
            <person name="Murphy C."/>
            <person name="Neiman D."/>
            <person name="Pearson M."/>
            <person name="Priest M."/>
            <person name="Roberts A."/>
            <person name="Saif S."/>
            <person name="Shea T."/>
            <person name="Sisk P."/>
            <person name="Stolte C."/>
            <person name="Sykes S."/>
            <person name="Wortman J."/>
            <person name="Nusbaum C."/>
            <person name="Birren B."/>
        </authorList>
    </citation>
    <scope>NUCLEOTIDE SEQUENCE [LARGE SCALE GENOMIC DNA]</scope>
    <source>
        <strain evidence="13 14">F0424</strain>
    </source>
</reference>
<dbReference type="GO" id="GO:0003677">
    <property type="term" value="F:DNA binding"/>
    <property type="evidence" value="ECO:0007669"/>
    <property type="project" value="UniProtKB-UniRule"/>
</dbReference>
<dbReference type="InterPro" id="IPR023009">
    <property type="entry name" value="Tyrosine_recombinase_XerC/XerD"/>
</dbReference>
<dbReference type="Gene3D" id="1.10.150.130">
    <property type="match status" value="1"/>
</dbReference>
<comment type="subcellular location">
    <subcellularLocation>
        <location evidence="1 10">Cytoplasm</location>
    </subcellularLocation>
</comment>
<dbReference type="PANTHER" id="PTHR30349:SF81">
    <property type="entry name" value="TYROSINE RECOMBINASE XERC"/>
    <property type="match status" value="1"/>
</dbReference>
<dbReference type="SUPFAM" id="SSF47823">
    <property type="entry name" value="lambda integrase-like, N-terminal domain"/>
    <property type="match status" value="1"/>
</dbReference>
<dbReference type="Proteomes" id="UP000006415">
    <property type="component" value="Unassembled WGS sequence"/>
</dbReference>
<comment type="function">
    <text evidence="10">Site-specific tyrosine recombinase, which acts by catalyzing the cutting and rejoining of the recombining DNA molecules. The XerC-XerD complex is essential to convert dimers of the bacterial chromosome into monomers to permit their segregation at cell division. It also contributes to the segregational stability of plasmids.</text>
</comment>
<organism evidence="13 14">
    <name type="scientific">Scardovia wiggsiae F0424</name>
    <dbReference type="NCBI Taxonomy" id="857290"/>
    <lineage>
        <taxon>Bacteria</taxon>
        <taxon>Bacillati</taxon>
        <taxon>Actinomycetota</taxon>
        <taxon>Actinomycetes</taxon>
        <taxon>Bifidobacteriales</taxon>
        <taxon>Bifidobacteriaceae</taxon>
        <taxon>Scardovia</taxon>
    </lineage>
</organism>
<protein>
    <recommendedName>
        <fullName evidence="10">Tyrosine recombinase XerC</fullName>
    </recommendedName>
</protein>
<dbReference type="SUPFAM" id="SSF56349">
    <property type="entry name" value="DNA breaking-rejoining enzymes"/>
    <property type="match status" value="1"/>
</dbReference>
<evidence type="ECO:0000256" key="8">
    <source>
        <dbReference type="ARBA" id="ARBA00023172"/>
    </source>
</evidence>
<keyword evidence="7 10" id="KW-0238">DNA-binding</keyword>
<keyword evidence="6 10" id="KW-0229">DNA integration</keyword>
<dbReference type="InterPro" id="IPR011010">
    <property type="entry name" value="DNA_brk_join_enz"/>
</dbReference>
<evidence type="ECO:0000256" key="1">
    <source>
        <dbReference type="ARBA" id="ARBA00004496"/>
    </source>
</evidence>
<comment type="caution">
    <text evidence="13">The sequence shown here is derived from an EMBL/GenBank/DDBJ whole genome shotgun (WGS) entry which is preliminary data.</text>
</comment>
<dbReference type="GO" id="GO:0005737">
    <property type="term" value="C:cytoplasm"/>
    <property type="evidence" value="ECO:0007669"/>
    <property type="project" value="UniProtKB-SubCell"/>
</dbReference>
<sequence length="317" mass="35138">MTAGITTDMDFPEGFADTVGLFLGYISIERGLAAATVKAYESDLRRYTVWLGEKGILSPQKISEKNVEQFVAQLSQEGESQRSIARRLASIHEYHRYLVSRGEVPADVSQGIRPPKAASLLPDVLTVDEVARMLEKTGNDRDTDPVVLRDRALLEFLYATGARVSEAVGADITDLDLESRYARLTGKGSKQRIVPVGSFACRALQRYLNGPRAQLQAKAKKKQEMRALFLNKRGARLSRQSVWEIVQSAAQRAHITKEVHPHTLRHSCATHLIQGGADVRTVQELLGHASVTTTQLYTHISPQALIESYISAHPRAR</sequence>
<dbReference type="NCBIfam" id="NF001399">
    <property type="entry name" value="PRK00283.1"/>
    <property type="match status" value="1"/>
</dbReference>
<dbReference type="HOGENOM" id="CLU_027562_9_0_11"/>
<evidence type="ECO:0000313" key="14">
    <source>
        <dbReference type="Proteomes" id="UP000006415"/>
    </source>
</evidence>
<feature type="active site" evidence="10">
    <location>
        <position position="288"/>
    </location>
</feature>
<keyword evidence="5 10" id="KW-0159">Chromosome partition</keyword>
<dbReference type="HAMAP" id="MF_01808">
    <property type="entry name" value="Recomb_XerC_XerD"/>
    <property type="match status" value="1"/>
</dbReference>
<dbReference type="GO" id="GO:0009037">
    <property type="term" value="F:tyrosine-based site-specific recombinase activity"/>
    <property type="evidence" value="ECO:0007669"/>
    <property type="project" value="UniProtKB-UniRule"/>
</dbReference>
<comment type="similarity">
    <text evidence="2">Belongs to the 'phage' integrase family. XerD subfamily.</text>
</comment>
<dbReference type="GO" id="GO:0051301">
    <property type="term" value="P:cell division"/>
    <property type="evidence" value="ECO:0007669"/>
    <property type="project" value="UniProtKB-KW"/>
</dbReference>
<dbReference type="RefSeq" id="WP_007147150.1">
    <property type="nucleotide sequence ID" value="NZ_AKCI01000001.1"/>
</dbReference>